<reference evidence="2" key="1">
    <citation type="submission" date="2014-11" db="EMBL/GenBank/DDBJ databases">
        <authorList>
            <person name="Amaro Gonzalez C."/>
        </authorList>
    </citation>
    <scope>NUCLEOTIDE SEQUENCE</scope>
</reference>
<name>A0A0E9QVH8_ANGAN</name>
<proteinExistence type="predicted"/>
<reference evidence="2" key="2">
    <citation type="journal article" date="2015" name="Fish Shellfish Immunol.">
        <title>Early steps in the European eel (Anguilla anguilla)-Vibrio vulnificus interaction in the gills: Role of the RtxA13 toxin.</title>
        <authorList>
            <person name="Callol A."/>
            <person name="Pajuelo D."/>
            <person name="Ebbesson L."/>
            <person name="Teles M."/>
            <person name="MacKenzie S."/>
            <person name="Amaro C."/>
        </authorList>
    </citation>
    <scope>NUCLEOTIDE SEQUENCE</scope>
</reference>
<organism evidence="2">
    <name type="scientific">Anguilla anguilla</name>
    <name type="common">European freshwater eel</name>
    <name type="synonym">Muraena anguilla</name>
    <dbReference type="NCBI Taxonomy" id="7936"/>
    <lineage>
        <taxon>Eukaryota</taxon>
        <taxon>Metazoa</taxon>
        <taxon>Chordata</taxon>
        <taxon>Craniata</taxon>
        <taxon>Vertebrata</taxon>
        <taxon>Euteleostomi</taxon>
        <taxon>Actinopterygii</taxon>
        <taxon>Neopterygii</taxon>
        <taxon>Teleostei</taxon>
        <taxon>Anguilliformes</taxon>
        <taxon>Anguillidae</taxon>
        <taxon>Anguilla</taxon>
    </lineage>
</organism>
<protein>
    <submittedName>
        <fullName evidence="2">Uncharacterized protein</fullName>
    </submittedName>
</protein>
<keyword evidence="1" id="KW-0812">Transmembrane</keyword>
<keyword evidence="1" id="KW-1133">Transmembrane helix</keyword>
<accession>A0A0E9QVH8</accession>
<evidence type="ECO:0000313" key="2">
    <source>
        <dbReference type="EMBL" id="JAH20452.1"/>
    </source>
</evidence>
<dbReference type="EMBL" id="GBXM01088125">
    <property type="protein sequence ID" value="JAH20452.1"/>
    <property type="molecule type" value="Transcribed_RNA"/>
</dbReference>
<keyword evidence="1" id="KW-0472">Membrane</keyword>
<feature type="transmembrane region" description="Helical" evidence="1">
    <location>
        <begin position="16"/>
        <end position="38"/>
    </location>
</feature>
<dbReference type="AlphaFoldDB" id="A0A0E9QVH8"/>
<evidence type="ECO:0000256" key="1">
    <source>
        <dbReference type="SAM" id="Phobius"/>
    </source>
</evidence>
<sequence length="40" mass="4507">MKHEAVAEGPNPPGPATVPLCFLLSFFFPPQFFFSFLFKC</sequence>